<dbReference type="AlphaFoldDB" id="A0A8S3PT09"/>
<feature type="domain" description="Integrase core" evidence="1">
    <location>
        <begin position="309"/>
        <end position="361"/>
    </location>
</feature>
<dbReference type="OrthoDB" id="6162211at2759"/>
<dbReference type="PANTHER" id="PTHR46791">
    <property type="entry name" value="EXPRESSED PROTEIN"/>
    <property type="match status" value="1"/>
</dbReference>
<evidence type="ECO:0000313" key="3">
    <source>
        <dbReference type="Proteomes" id="UP000683360"/>
    </source>
</evidence>
<dbReference type="PANTHER" id="PTHR46791:SF5">
    <property type="entry name" value="CLR5 DOMAIN-CONTAINING PROTEIN-RELATED"/>
    <property type="match status" value="1"/>
</dbReference>
<evidence type="ECO:0000313" key="2">
    <source>
        <dbReference type="EMBL" id="CAG2187196.1"/>
    </source>
</evidence>
<dbReference type="InterPro" id="IPR058913">
    <property type="entry name" value="Integrase_dom_put"/>
</dbReference>
<reference evidence="2" key="1">
    <citation type="submission" date="2021-03" db="EMBL/GenBank/DDBJ databases">
        <authorList>
            <person name="Bekaert M."/>
        </authorList>
    </citation>
    <scope>NUCLEOTIDE SEQUENCE</scope>
</reference>
<proteinExistence type="predicted"/>
<name>A0A8S3PT09_MYTED</name>
<protein>
    <recommendedName>
        <fullName evidence="1">Integrase core domain-containing protein</fullName>
    </recommendedName>
</protein>
<dbReference type="EMBL" id="CAJPWZ010000159">
    <property type="protein sequence ID" value="CAG2187196.1"/>
    <property type="molecule type" value="Genomic_DNA"/>
</dbReference>
<keyword evidence="3" id="KW-1185">Reference proteome</keyword>
<gene>
    <name evidence="2" type="ORF">MEDL_2677</name>
</gene>
<evidence type="ECO:0000259" key="1">
    <source>
        <dbReference type="Pfam" id="PF24764"/>
    </source>
</evidence>
<sequence>MEKGLKRPWMLQNPMRRLVKATGIKQSTLRGYINGNDPVQDVVKSIHKDYVQKTVTKTQKVDDFDKGVVRRTIYDLHKKSQSVTMPKLQEALKKKDIDISISTVSRTFKLKMDGLSVEEFLIQIGQEFQSFSSVFRQNGFGSLRCIRVNEDIKIMFKEANICLLLGIKRQLQNTLMNLKDVSETCGLSASTKQKSAEKPSMGKILDTNKAAIYTLKRQLDNSEAELNTMTLVEKAKDQARRCTNCHETGHKADGNKNNQPCAKLPCMSISNCGQVDKHPEYTIEKRRKQREVGQLKQKMKKMTEEQKIWGMVIHGGIDGFSRMVTFINLALDNKAATALEPFVRGCQEFGVPSRVRTDHATICRFREVYQQIQQFSEAEDAHNYKDIRKQYYSGLLEIKKEEQFLRIRKVFQNEVQDLAFSSAVIDYSVDLLIVEQAKTKKSLKAEPIYKIITKSCIAVHSNGKESDIDEALSDFLRHAPHQAGGLKYKVPVEDCNFVWLPDYPASPSMELAHYINTDTKLEPLRQFVLKAEEVCANNIGPTLLAISCMYLQCHFKKLMDLVGHYNIPLLYSPHTQVGKTLAASCASNLIGAQNLYSRNSHGGDDKN</sequence>
<comment type="caution">
    <text evidence="2">The sequence shown here is derived from an EMBL/GenBank/DDBJ whole genome shotgun (WGS) entry which is preliminary data.</text>
</comment>
<dbReference type="Pfam" id="PF24764">
    <property type="entry name" value="rva_4"/>
    <property type="match status" value="1"/>
</dbReference>
<dbReference type="Proteomes" id="UP000683360">
    <property type="component" value="Unassembled WGS sequence"/>
</dbReference>
<organism evidence="2 3">
    <name type="scientific">Mytilus edulis</name>
    <name type="common">Blue mussel</name>
    <dbReference type="NCBI Taxonomy" id="6550"/>
    <lineage>
        <taxon>Eukaryota</taxon>
        <taxon>Metazoa</taxon>
        <taxon>Spiralia</taxon>
        <taxon>Lophotrochozoa</taxon>
        <taxon>Mollusca</taxon>
        <taxon>Bivalvia</taxon>
        <taxon>Autobranchia</taxon>
        <taxon>Pteriomorphia</taxon>
        <taxon>Mytilida</taxon>
        <taxon>Mytiloidea</taxon>
        <taxon>Mytilidae</taxon>
        <taxon>Mytilinae</taxon>
        <taxon>Mytilus</taxon>
    </lineage>
</organism>
<accession>A0A8S3PT09</accession>